<dbReference type="CDD" id="cd21117">
    <property type="entry name" value="Twitch_MoaA"/>
    <property type="match status" value="1"/>
</dbReference>
<accession>A0A5C3QP94</accession>
<dbReference type="STRING" id="1884261.A0A5C3QP94"/>
<dbReference type="Pfam" id="PF06463">
    <property type="entry name" value="Mob_synth_C"/>
    <property type="match status" value="1"/>
</dbReference>
<keyword evidence="6" id="KW-0004">4Fe-4S</keyword>
<protein>
    <recommendedName>
        <fullName evidence="5">GTP 3',8-cyclase</fullName>
        <ecNumber evidence="5">4.1.99.22</ecNumber>
    </recommendedName>
</protein>
<dbReference type="InterPro" id="IPR023045">
    <property type="entry name" value="MoaC"/>
</dbReference>
<keyword evidence="10" id="KW-0408">Iron</keyword>
<dbReference type="Pfam" id="PF01967">
    <property type="entry name" value="MoaC"/>
    <property type="match status" value="1"/>
</dbReference>
<dbReference type="GO" id="GO:0061799">
    <property type="term" value="F:cyclic pyranopterin monophosphate synthase activity"/>
    <property type="evidence" value="ECO:0007669"/>
    <property type="project" value="TreeGrafter"/>
</dbReference>
<sequence>MYSLVSRSKLGRPTAHTFSRGFRSCCPRSGSVASVKERIAKIDKDRPFESFRVAPALVDSFYRQHDYLRISLTEKCNLRCFYCMPEEGVELSPKEHILTDDEVIRLATLFVKSGVTKIRLTGGEPTVRKGMIDLMGRINELRQYGLRSIAMTTNGIGLHRRLPNMIRNGLTHINISLDTMDPYQFEIMTRRPGHESVLKTIEVALNSPELKSVKVNMVVMKGLNDREVPDFVAWAKDKDVSVRFIEFMPFSGNKWSKNKMVPSSELLERVRERFPTIDKAPPELNETARSWQIPGHKVRLVIMYCEPIAESRLQGSLGFISSMSDHFCATCNRLRLTADGQIKVCLFDAKEVSLRDIMRNGGTDEDLLKIIGVAVQGKHAKHGGIENVENIDVITNRPMILIGRWHPRAPKSRAVGMFSSRPSDLRRPVNTVLLRHNSTRANSLTHLDHTGRASMVDISEKTPTTRTATATGRIYIPPIAYQLVTSTYPSEDDSSSSTTSPDFIKARRKGDALTVAQLAAIMASKRTSDLIPLCHPLMLNKVAVTLAPEAPPPLSRDEERHYITCSATVTTEGKTGVEMEALTAVSVGLLTVWDMLKAVAGKEMEIGEIKVVQKSGGRSGDFTRDA</sequence>
<dbReference type="AlphaFoldDB" id="A0A5C3QP94"/>
<evidence type="ECO:0000256" key="5">
    <source>
        <dbReference type="ARBA" id="ARBA00012167"/>
    </source>
</evidence>
<evidence type="ECO:0000256" key="3">
    <source>
        <dbReference type="ARBA" id="ARBA00008484"/>
    </source>
</evidence>
<dbReference type="SUPFAM" id="SSF55040">
    <property type="entry name" value="Molybdenum cofactor biosynthesis protein C, MoaC"/>
    <property type="match status" value="1"/>
</dbReference>
<dbReference type="NCBIfam" id="TIGR00581">
    <property type="entry name" value="moaC"/>
    <property type="match status" value="1"/>
</dbReference>
<gene>
    <name evidence="17" type="ORF">BDV98DRAFT_591491</name>
</gene>
<evidence type="ECO:0000256" key="10">
    <source>
        <dbReference type="ARBA" id="ARBA00023004"/>
    </source>
</evidence>
<dbReference type="PANTHER" id="PTHR22960">
    <property type="entry name" value="MOLYBDOPTERIN COFACTOR SYNTHESIS PROTEIN A"/>
    <property type="match status" value="1"/>
</dbReference>
<evidence type="ECO:0000256" key="11">
    <source>
        <dbReference type="ARBA" id="ARBA00023014"/>
    </source>
</evidence>
<dbReference type="GO" id="GO:0006777">
    <property type="term" value="P:Mo-molybdopterin cofactor biosynthetic process"/>
    <property type="evidence" value="ECO:0007669"/>
    <property type="project" value="UniProtKB-KW"/>
</dbReference>
<dbReference type="SMART" id="SM00729">
    <property type="entry name" value="Elp3"/>
    <property type="match status" value="1"/>
</dbReference>
<keyword evidence="7" id="KW-0949">S-adenosyl-L-methionine</keyword>
<proteinExistence type="inferred from homology"/>
<evidence type="ECO:0000256" key="6">
    <source>
        <dbReference type="ARBA" id="ARBA00022485"/>
    </source>
</evidence>
<dbReference type="SFLD" id="SFLDG01383">
    <property type="entry name" value="cyclic_pyranopterin_phosphate"/>
    <property type="match status" value="1"/>
</dbReference>
<comment type="similarity">
    <text evidence="4">In the N-terminal section; belongs to the radical SAM superfamily. MoaA family.</text>
</comment>
<dbReference type="Gene3D" id="3.20.20.70">
    <property type="entry name" value="Aldolase class I"/>
    <property type="match status" value="1"/>
</dbReference>
<keyword evidence="12" id="KW-0342">GTP-binding</keyword>
<keyword evidence="13" id="KW-0501">Molybdenum cofactor biosynthesis</keyword>
<dbReference type="GO" id="GO:0061798">
    <property type="term" value="F:GTP 3',8'-cyclase activity"/>
    <property type="evidence" value="ECO:0007669"/>
    <property type="project" value="UniProtKB-EC"/>
</dbReference>
<dbReference type="InterPro" id="IPR007197">
    <property type="entry name" value="rSAM"/>
</dbReference>
<evidence type="ECO:0000256" key="15">
    <source>
        <dbReference type="ARBA" id="ARBA00048697"/>
    </source>
</evidence>
<keyword evidence="9" id="KW-0547">Nucleotide-binding</keyword>
<dbReference type="Gene3D" id="3.30.70.640">
    <property type="entry name" value="Molybdopterin cofactor biosynthesis C (MoaC) domain"/>
    <property type="match status" value="1"/>
</dbReference>
<comment type="pathway">
    <text evidence="2">Cofactor biosynthesis; molybdopterin biosynthesis.</text>
</comment>
<evidence type="ECO:0000256" key="2">
    <source>
        <dbReference type="ARBA" id="ARBA00005046"/>
    </source>
</evidence>
<evidence type="ECO:0000256" key="14">
    <source>
        <dbReference type="ARBA" id="ARBA00023239"/>
    </source>
</evidence>
<dbReference type="EC" id="4.1.99.22" evidence="5"/>
<comment type="cofactor">
    <cofactor evidence="1">
        <name>[4Fe-4S] cluster</name>
        <dbReference type="ChEBI" id="CHEBI:49883"/>
    </cofactor>
</comment>
<evidence type="ECO:0000313" key="17">
    <source>
        <dbReference type="EMBL" id="TFL03652.1"/>
    </source>
</evidence>
<keyword evidence="11" id="KW-0411">Iron-sulfur</keyword>
<evidence type="ECO:0000256" key="7">
    <source>
        <dbReference type="ARBA" id="ARBA00022691"/>
    </source>
</evidence>
<dbReference type="UniPathway" id="UPA00344"/>
<keyword evidence="18" id="KW-1185">Reference proteome</keyword>
<dbReference type="SFLD" id="SFLDG01067">
    <property type="entry name" value="SPASM/twitch_domain_containing"/>
    <property type="match status" value="1"/>
</dbReference>
<dbReference type="EMBL" id="ML178820">
    <property type="protein sequence ID" value="TFL03652.1"/>
    <property type="molecule type" value="Genomic_DNA"/>
</dbReference>
<dbReference type="Pfam" id="PF04055">
    <property type="entry name" value="Radical_SAM"/>
    <property type="match status" value="1"/>
</dbReference>
<feature type="domain" description="Radical SAM core" evidence="16">
    <location>
        <begin position="60"/>
        <end position="283"/>
    </location>
</feature>
<dbReference type="InterPro" id="IPR000385">
    <property type="entry name" value="MoaA_NifB_PqqE_Fe-S-bd_CS"/>
</dbReference>
<dbReference type="GO" id="GO:0051539">
    <property type="term" value="F:4 iron, 4 sulfur cluster binding"/>
    <property type="evidence" value="ECO:0007669"/>
    <property type="project" value="UniProtKB-KW"/>
</dbReference>
<evidence type="ECO:0000256" key="9">
    <source>
        <dbReference type="ARBA" id="ARBA00022741"/>
    </source>
</evidence>
<dbReference type="InterPro" id="IPR013483">
    <property type="entry name" value="MoaA"/>
</dbReference>
<dbReference type="SFLD" id="SFLDG01386">
    <property type="entry name" value="main_SPASM_domain-containing"/>
    <property type="match status" value="1"/>
</dbReference>
<dbReference type="InterPro" id="IPR006638">
    <property type="entry name" value="Elp3/MiaA/NifB-like_rSAM"/>
</dbReference>
<evidence type="ECO:0000256" key="1">
    <source>
        <dbReference type="ARBA" id="ARBA00001966"/>
    </source>
</evidence>
<comment type="catalytic activity">
    <reaction evidence="15">
        <text>GTP + AH2 + S-adenosyl-L-methionine = (8S)-3',8-cyclo-7,8-dihydroguanosine 5'-triphosphate + 5'-deoxyadenosine + L-methionine + A + H(+)</text>
        <dbReference type="Rhea" id="RHEA:49576"/>
        <dbReference type="ChEBI" id="CHEBI:13193"/>
        <dbReference type="ChEBI" id="CHEBI:15378"/>
        <dbReference type="ChEBI" id="CHEBI:17319"/>
        <dbReference type="ChEBI" id="CHEBI:17499"/>
        <dbReference type="ChEBI" id="CHEBI:37565"/>
        <dbReference type="ChEBI" id="CHEBI:57844"/>
        <dbReference type="ChEBI" id="CHEBI:59789"/>
        <dbReference type="ChEBI" id="CHEBI:131766"/>
        <dbReference type="EC" id="4.1.99.22"/>
    </reaction>
</comment>
<dbReference type="InterPro" id="IPR010505">
    <property type="entry name" value="MoaA_twitch"/>
</dbReference>
<dbReference type="PROSITE" id="PS01305">
    <property type="entry name" value="MOAA_NIFB_PQQE"/>
    <property type="match status" value="1"/>
</dbReference>
<evidence type="ECO:0000256" key="13">
    <source>
        <dbReference type="ARBA" id="ARBA00023150"/>
    </source>
</evidence>
<dbReference type="CDD" id="cd01335">
    <property type="entry name" value="Radical_SAM"/>
    <property type="match status" value="1"/>
</dbReference>
<evidence type="ECO:0000259" key="16">
    <source>
        <dbReference type="PROSITE" id="PS51918"/>
    </source>
</evidence>
<comment type="similarity">
    <text evidence="3">In the C-terminal section; belongs to the MoaC family.</text>
</comment>
<dbReference type="InterPro" id="IPR002820">
    <property type="entry name" value="Mopterin_CF_biosynth-C_dom"/>
</dbReference>
<dbReference type="NCBIfam" id="TIGR02666">
    <property type="entry name" value="moaA"/>
    <property type="match status" value="1"/>
</dbReference>
<name>A0A5C3QP94_9AGAR</name>
<keyword evidence="14" id="KW-0456">Lyase</keyword>
<dbReference type="GO" id="GO:0005525">
    <property type="term" value="F:GTP binding"/>
    <property type="evidence" value="ECO:0007669"/>
    <property type="project" value="UniProtKB-KW"/>
</dbReference>
<dbReference type="InterPro" id="IPR058240">
    <property type="entry name" value="rSAM_sf"/>
</dbReference>
<reference evidence="17 18" key="1">
    <citation type="journal article" date="2019" name="Nat. Ecol. Evol.">
        <title>Megaphylogeny resolves global patterns of mushroom evolution.</title>
        <authorList>
            <person name="Varga T."/>
            <person name="Krizsan K."/>
            <person name="Foldi C."/>
            <person name="Dima B."/>
            <person name="Sanchez-Garcia M."/>
            <person name="Sanchez-Ramirez S."/>
            <person name="Szollosi G.J."/>
            <person name="Szarkandi J.G."/>
            <person name="Papp V."/>
            <person name="Albert L."/>
            <person name="Andreopoulos W."/>
            <person name="Angelini C."/>
            <person name="Antonin V."/>
            <person name="Barry K.W."/>
            <person name="Bougher N.L."/>
            <person name="Buchanan P."/>
            <person name="Buyck B."/>
            <person name="Bense V."/>
            <person name="Catcheside P."/>
            <person name="Chovatia M."/>
            <person name="Cooper J."/>
            <person name="Damon W."/>
            <person name="Desjardin D."/>
            <person name="Finy P."/>
            <person name="Geml J."/>
            <person name="Haridas S."/>
            <person name="Hughes K."/>
            <person name="Justo A."/>
            <person name="Karasinski D."/>
            <person name="Kautmanova I."/>
            <person name="Kiss B."/>
            <person name="Kocsube S."/>
            <person name="Kotiranta H."/>
            <person name="LaButti K.M."/>
            <person name="Lechner B.E."/>
            <person name="Liimatainen K."/>
            <person name="Lipzen A."/>
            <person name="Lukacs Z."/>
            <person name="Mihaltcheva S."/>
            <person name="Morgado L.N."/>
            <person name="Niskanen T."/>
            <person name="Noordeloos M.E."/>
            <person name="Ohm R.A."/>
            <person name="Ortiz-Santana B."/>
            <person name="Ovrebo C."/>
            <person name="Racz N."/>
            <person name="Riley R."/>
            <person name="Savchenko A."/>
            <person name="Shiryaev A."/>
            <person name="Soop K."/>
            <person name="Spirin V."/>
            <person name="Szebenyi C."/>
            <person name="Tomsovsky M."/>
            <person name="Tulloss R.E."/>
            <person name="Uehling J."/>
            <person name="Grigoriev I.V."/>
            <person name="Vagvolgyi C."/>
            <person name="Papp T."/>
            <person name="Martin F.M."/>
            <person name="Miettinen O."/>
            <person name="Hibbett D.S."/>
            <person name="Nagy L.G."/>
        </authorList>
    </citation>
    <scope>NUCLEOTIDE SEQUENCE [LARGE SCALE GENOMIC DNA]</scope>
    <source>
        <strain evidence="17 18">CBS 309.79</strain>
    </source>
</reference>
<dbReference type="SUPFAM" id="SSF102114">
    <property type="entry name" value="Radical SAM enzymes"/>
    <property type="match status" value="1"/>
</dbReference>
<evidence type="ECO:0000313" key="18">
    <source>
        <dbReference type="Proteomes" id="UP000305067"/>
    </source>
</evidence>
<dbReference type="InterPro" id="IPR036522">
    <property type="entry name" value="MoaC_sf"/>
</dbReference>
<keyword evidence="8" id="KW-0479">Metal-binding</keyword>
<dbReference type="InterPro" id="IPR040064">
    <property type="entry name" value="MoaA-like"/>
</dbReference>
<evidence type="ECO:0000256" key="4">
    <source>
        <dbReference type="ARBA" id="ARBA00009862"/>
    </source>
</evidence>
<dbReference type="NCBIfam" id="NF006870">
    <property type="entry name" value="PRK09364.1"/>
    <property type="match status" value="1"/>
</dbReference>
<dbReference type="InterPro" id="IPR050105">
    <property type="entry name" value="MoCo_biosynth_MoaA/MoaC"/>
</dbReference>
<organism evidence="17 18">
    <name type="scientific">Pterulicium gracile</name>
    <dbReference type="NCBI Taxonomy" id="1884261"/>
    <lineage>
        <taxon>Eukaryota</taxon>
        <taxon>Fungi</taxon>
        <taxon>Dikarya</taxon>
        <taxon>Basidiomycota</taxon>
        <taxon>Agaricomycotina</taxon>
        <taxon>Agaricomycetes</taxon>
        <taxon>Agaricomycetidae</taxon>
        <taxon>Agaricales</taxon>
        <taxon>Pleurotineae</taxon>
        <taxon>Pterulaceae</taxon>
        <taxon>Pterulicium</taxon>
    </lineage>
</organism>
<dbReference type="InterPro" id="IPR013785">
    <property type="entry name" value="Aldolase_TIM"/>
</dbReference>
<dbReference type="SFLD" id="SFLDS00029">
    <property type="entry name" value="Radical_SAM"/>
    <property type="match status" value="1"/>
</dbReference>
<dbReference type="PROSITE" id="PS51918">
    <property type="entry name" value="RADICAL_SAM"/>
    <property type="match status" value="1"/>
</dbReference>
<dbReference type="OrthoDB" id="429626at2759"/>
<dbReference type="Proteomes" id="UP000305067">
    <property type="component" value="Unassembled WGS sequence"/>
</dbReference>
<dbReference type="GO" id="GO:0046872">
    <property type="term" value="F:metal ion binding"/>
    <property type="evidence" value="ECO:0007669"/>
    <property type="project" value="UniProtKB-KW"/>
</dbReference>
<evidence type="ECO:0000256" key="8">
    <source>
        <dbReference type="ARBA" id="ARBA00022723"/>
    </source>
</evidence>
<dbReference type="PANTHER" id="PTHR22960:SF0">
    <property type="entry name" value="MOLYBDENUM COFACTOR BIOSYNTHESIS PROTEIN 1"/>
    <property type="match status" value="1"/>
</dbReference>
<evidence type="ECO:0000256" key="12">
    <source>
        <dbReference type="ARBA" id="ARBA00023134"/>
    </source>
</evidence>